<reference evidence="1 2" key="1">
    <citation type="submission" date="2016-04" db="EMBL/GenBank/DDBJ databases">
        <title>Genome analyses suggest a sexual origin of heterokaryosis in a supposedly ancient asexual fungus.</title>
        <authorList>
            <person name="Ropars J."/>
            <person name="Sedzielewska K."/>
            <person name="Noel J."/>
            <person name="Charron P."/>
            <person name="Farinelli L."/>
            <person name="Marton T."/>
            <person name="Kruger M."/>
            <person name="Pelin A."/>
            <person name="Brachmann A."/>
            <person name="Corradi N."/>
        </authorList>
    </citation>
    <scope>NUCLEOTIDE SEQUENCE [LARGE SCALE GENOMIC DNA]</scope>
    <source>
        <strain evidence="1 2">A5</strain>
    </source>
</reference>
<name>A0A2N0NCS1_9GLOM</name>
<comment type="caution">
    <text evidence="1">The sequence shown here is derived from an EMBL/GenBank/DDBJ whole genome shotgun (WGS) entry which is preliminary data.</text>
</comment>
<reference evidence="1 2" key="2">
    <citation type="submission" date="2017-09" db="EMBL/GenBank/DDBJ databases">
        <title>Extensive intraspecific genome diversity in a model arbuscular mycorrhizal fungus.</title>
        <authorList>
            <person name="Chen E.C."/>
            <person name="Morin E."/>
            <person name="Beaudet D."/>
            <person name="Noel J."/>
            <person name="Ndikumana S."/>
            <person name="Charron P."/>
            <person name="St-Onge C."/>
            <person name="Giorgi J."/>
            <person name="Grigoriev I.V."/>
            <person name="Roux C."/>
            <person name="Martin F.M."/>
            <person name="Corradi N."/>
        </authorList>
    </citation>
    <scope>NUCLEOTIDE SEQUENCE [LARGE SCALE GENOMIC DNA]</scope>
    <source>
        <strain evidence="1 2">A5</strain>
    </source>
</reference>
<dbReference type="Proteomes" id="UP000232722">
    <property type="component" value="Unassembled WGS sequence"/>
</dbReference>
<evidence type="ECO:0000313" key="1">
    <source>
        <dbReference type="EMBL" id="PKB92380.1"/>
    </source>
</evidence>
<dbReference type="AlphaFoldDB" id="A0A2N0NCS1"/>
<gene>
    <name evidence="1" type="ORF">RhiirA5_444913</name>
</gene>
<dbReference type="EMBL" id="LLXJ01011277">
    <property type="protein sequence ID" value="PKB92380.1"/>
    <property type="molecule type" value="Genomic_DNA"/>
</dbReference>
<proteinExistence type="predicted"/>
<organism evidence="1 2">
    <name type="scientific">Rhizophagus irregularis</name>
    <dbReference type="NCBI Taxonomy" id="588596"/>
    <lineage>
        <taxon>Eukaryota</taxon>
        <taxon>Fungi</taxon>
        <taxon>Fungi incertae sedis</taxon>
        <taxon>Mucoromycota</taxon>
        <taxon>Glomeromycotina</taxon>
        <taxon>Glomeromycetes</taxon>
        <taxon>Glomerales</taxon>
        <taxon>Glomeraceae</taxon>
        <taxon>Rhizophagus</taxon>
    </lineage>
</organism>
<protein>
    <submittedName>
        <fullName evidence="1">Uncharacterized protein</fullName>
    </submittedName>
</protein>
<accession>A0A2N0NCS1</accession>
<sequence>MFKLDYTDILRCIQDVSTRWNSSYYAWDQKKVFFLVFSVTAEIVSGDYFSHIKHTSGTFKWKNFATPYSDDVYQEGSFRNKLQEMN</sequence>
<evidence type="ECO:0000313" key="2">
    <source>
        <dbReference type="Proteomes" id="UP000232722"/>
    </source>
</evidence>